<reference evidence="9 10" key="1">
    <citation type="submission" date="2020-08" db="EMBL/GenBank/DDBJ databases">
        <title>Genomic Encyclopedia of Type Strains, Phase IV (KMG-IV): sequencing the most valuable type-strain genomes for metagenomic binning, comparative biology and taxonomic classification.</title>
        <authorList>
            <person name="Goeker M."/>
        </authorList>
    </citation>
    <scope>NUCLEOTIDE SEQUENCE [LARGE SCALE GENOMIC DNA]</scope>
    <source>
        <strain evidence="9 10">DSM 103377</strain>
    </source>
</reference>
<keyword evidence="5" id="KW-0274">FAD</keyword>
<dbReference type="PRINTS" id="PR00420">
    <property type="entry name" value="RNGMNOXGNASE"/>
</dbReference>
<evidence type="ECO:0000313" key="10">
    <source>
        <dbReference type="Proteomes" id="UP000553766"/>
    </source>
</evidence>
<dbReference type="InterPro" id="IPR010971">
    <property type="entry name" value="UbiH/COQ6"/>
</dbReference>
<dbReference type="InterPro" id="IPR051205">
    <property type="entry name" value="UbiH/COQ6_monooxygenase"/>
</dbReference>
<protein>
    <submittedName>
        <fullName evidence="9">2-octaprenyl-6-methoxyphenol hydroxylase</fullName>
        <ecNumber evidence="9">1.14.13.-</ecNumber>
    </submittedName>
</protein>
<evidence type="ECO:0000256" key="5">
    <source>
        <dbReference type="ARBA" id="ARBA00022827"/>
    </source>
</evidence>
<dbReference type="PANTHER" id="PTHR43876:SF7">
    <property type="entry name" value="UBIQUINONE BIOSYNTHESIS MONOOXYGENASE COQ6, MITOCHONDRIAL"/>
    <property type="match status" value="1"/>
</dbReference>
<keyword evidence="6 9" id="KW-0560">Oxidoreductase</keyword>
<dbReference type="GO" id="GO:0016705">
    <property type="term" value="F:oxidoreductase activity, acting on paired donors, with incorporation or reduction of molecular oxygen"/>
    <property type="evidence" value="ECO:0007669"/>
    <property type="project" value="InterPro"/>
</dbReference>
<dbReference type="GO" id="GO:0006744">
    <property type="term" value="P:ubiquinone biosynthetic process"/>
    <property type="evidence" value="ECO:0007669"/>
    <property type="project" value="UniProtKB-UniPathway"/>
</dbReference>
<dbReference type="SUPFAM" id="SSF51905">
    <property type="entry name" value="FAD/NAD(P)-binding domain"/>
    <property type="match status" value="1"/>
</dbReference>
<evidence type="ECO:0000256" key="6">
    <source>
        <dbReference type="ARBA" id="ARBA00023002"/>
    </source>
</evidence>
<dbReference type="Gene3D" id="3.50.50.60">
    <property type="entry name" value="FAD/NAD(P)-binding domain"/>
    <property type="match status" value="2"/>
</dbReference>
<dbReference type="PANTHER" id="PTHR43876">
    <property type="entry name" value="UBIQUINONE BIOSYNTHESIS MONOOXYGENASE COQ6, MITOCHONDRIAL"/>
    <property type="match status" value="1"/>
</dbReference>
<sequence>MTAPAAIGWAGRSGSATDLPLGCRDVTIIGSGVVGLAMGLALSRAGLSVTLAEQAAADAVHAGGDRAYILTGPSRALLCDLGVWDDLKPHAVPVHHIHVGESAARAACPDVAVRFQQDRPKDGPLAHILTERHLRAVLTQRIQREKAVQLCHGLSLRKLARAGGQMRATFANGAVAGSALVIGCDGGRSPTADLAGIAQDRVLFDQTALVMTVRHRAPRRHGTAYACLLPGGPLSVLPLGPDRASIMWADRKESAAALRALPEHAFRARLNEMLAPILGPVEPVGAVTQFPLSASCARRFIAPGVALVGDAAHVFHPVTGQGLNYGLRDVAALTRILVAARRAGTSLSDASVLRRYDRARRGDARLMARTTNAILTLFGSEAPLVPGLRSHGLTALAALPMLRRYLVRRASGPRMELAGLIPDGPTLSDPVNP</sequence>
<dbReference type="AlphaFoldDB" id="A0A840X0S6"/>
<dbReference type="InterPro" id="IPR036188">
    <property type="entry name" value="FAD/NAD-bd_sf"/>
</dbReference>
<feature type="domain" description="FAD-binding" evidence="8">
    <location>
        <begin position="25"/>
        <end position="360"/>
    </location>
</feature>
<dbReference type="Proteomes" id="UP000553766">
    <property type="component" value="Unassembled WGS sequence"/>
</dbReference>
<evidence type="ECO:0000256" key="3">
    <source>
        <dbReference type="ARBA" id="ARBA00005349"/>
    </source>
</evidence>
<dbReference type="InterPro" id="IPR002938">
    <property type="entry name" value="FAD-bd"/>
</dbReference>
<proteinExistence type="inferred from homology"/>
<keyword evidence="10" id="KW-1185">Reference proteome</keyword>
<comment type="pathway">
    <text evidence="2">Cofactor biosynthesis; ubiquinone biosynthesis.</text>
</comment>
<dbReference type="EC" id="1.14.13.-" evidence="9"/>
<name>A0A840X0S6_9RHOB</name>
<evidence type="ECO:0000256" key="4">
    <source>
        <dbReference type="ARBA" id="ARBA00022630"/>
    </source>
</evidence>
<evidence type="ECO:0000256" key="1">
    <source>
        <dbReference type="ARBA" id="ARBA00001974"/>
    </source>
</evidence>
<evidence type="ECO:0000259" key="8">
    <source>
        <dbReference type="Pfam" id="PF01494"/>
    </source>
</evidence>
<organism evidence="9 10">
    <name type="scientific">Rubricella aquisinus</name>
    <dbReference type="NCBI Taxonomy" id="2028108"/>
    <lineage>
        <taxon>Bacteria</taxon>
        <taxon>Pseudomonadati</taxon>
        <taxon>Pseudomonadota</taxon>
        <taxon>Alphaproteobacteria</taxon>
        <taxon>Rhodobacterales</taxon>
        <taxon>Paracoccaceae</taxon>
        <taxon>Rubricella</taxon>
    </lineage>
</organism>
<keyword evidence="7" id="KW-0503">Monooxygenase</keyword>
<keyword evidence="4" id="KW-0285">Flavoprotein</keyword>
<evidence type="ECO:0000256" key="2">
    <source>
        <dbReference type="ARBA" id="ARBA00004749"/>
    </source>
</evidence>
<evidence type="ECO:0000313" key="9">
    <source>
        <dbReference type="EMBL" id="MBB5514267.1"/>
    </source>
</evidence>
<dbReference type="NCBIfam" id="TIGR01988">
    <property type="entry name" value="Ubi-OHases"/>
    <property type="match status" value="1"/>
</dbReference>
<accession>A0A840X0S6</accession>
<dbReference type="RefSeq" id="WP_184007681.1">
    <property type="nucleotide sequence ID" value="NZ_JACIJS010000001.1"/>
</dbReference>
<evidence type="ECO:0000256" key="7">
    <source>
        <dbReference type="ARBA" id="ARBA00023033"/>
    </source>
</evidence>
<dbReference type="EMBL" id="JACIJS010000001">
    <property type="protein sequence ID" value="MBB5514267.1"/>
    <property type="molecule type" value="Genomic_DNA"/>
</dbReference>
<dbReference type="UniPathway" id="UPA00232"/>
<comment type="caution">
    <text evidence="9">The sequence shown here is derived from an EMBL/GenBank/DDBJ whole genome shotgun (WGS) entry which is preliminary data.</text>
</comment>
<dbReference type="Pfam" id="PF01494">
    <property type="entry name" value="FAD_binding_3"/>
    <property type="match status" value="1"/>
</dbReference>
<dbReference type="GO" id="GO:0071949">
    <property type="term" value="F:FAD binding"/>
    <property type="evidence" value="ECO:0007669"/>
    <property type="project" value="InterPro"/>
</dbReference>
<gene>
    <name evidence="9" type="ORF">FHS89_000265</name>
</gene>
<comment type="similarity">
    <text evidence="3">Belongs to the UbiH/COQ6 family.</text>
</comment>
<dbReference type="GO" id="GO:0004497">
    <property type="term" value="F:monooxygenase activity"/>
    <property type="evidence" value="ECO:0007669"/>
    <property type="project" value="UniProtKB-KW"/>
</dbReference>
<comment type="cofactor">
    <cofactor evidence="1">
        <name>FAD</name>
        <dbReference type="ChEBI" id="CHEBI:57692"/>
    </cofactor>
</comment>